<dbReference type="EMBL" id="QZEV01000008">
    <property type="protein sequence ID" value="RJL06555.1"/>
    <property type="molecule type" value="Genomic_DNA"/>
</dbReference>
<sequence>MAEIELICPGCAARYALPADAIPPAGREVECSDCGHVWQARPPGADRLDLAAFQRASGDDGDDRPAVTALPPASSRLAPDLLDILQDEVEHERRLRAAETPAADATADPASEEIDWPATTVILPAGSSRAMTPVAQTPV</sequence>
<protein>
    <recommendedName>
        <fullName evidence="2">Zinc finger/thioredoxin putative domain-containing protein</fullName>
    </recommendedName>
</protein>
<accession>A0A419A149</accession>
<dbReference type="InterPro" id="IPR011723">
    <property type="entry name" value="Znf/thioredoxin_put"/>
</dbReference>
<feature type="domain" description="Zinc finger/thioredoxin putative" evidence="2">
    <location>
        <begin position="7"/>
        <end position="38"/>
    </location>
</feature>
<name>A0A419A149_9RHOB</name>
<dbReference type="RefSeq" id="WP_205961860.1">
    <property type="nucleotide sequence ID" value="NZ_QZEV01000008.1"/>
</dbReference>
<proteinExistence type="predicted"/>
<reference evidence="3 4" key="1">
    <citation type="submission" date="2018-09" db="EMBL/GenBank/DDBJ databases">
        <title>Paracoccus onubensis nov. sp. a moderate halophilic bacterium isolated from Gruta de las Maravillas (Aracena, Spain).</title>
        <authorList>
            <person name="Jurado V."/>
            <person name="Gutierrez-Patricio S."/>
            <person name="Gonzalez-Pimentel J.L."/>
            <person name="Laiz L."/>
            <person name="Saiz-Jimenez C."/>
        </authorList>
    </citation>
    <scope>NUCLEOTIDE SEQUENCE [LARGE SCALE GENOMIC DNA]</scope>
    <source>
        <strain evidence="3 4">DSM 19484</strain>
    </source>
</reference>
<feature type="compositionally biased region" description="Low complexity" evidence="1">
    <location>
        <begin position="98"/>
        <end position="109"/>
    </location>
</feature>
<dbReference type="AlphaFoldDB" id="A0A419A149"/>
<evidence type="ECO:0000259" key="2">
    <source>
        <dbReference type="Pfam" id="PF13717"/>
    </source>
</evidence>
<evidence type="ECO:0000313" key="4">
    <source>
        <dbReference type="Proteomes" id="UP000285530"/>
    </source>
</evidence>
<evidence type="ECO:0000313" key="3">
    <source>
        <dbReference type="EMBL" id="RJL06555.1"/>
    </source>
</evidence>
<keyword evidence="4" id="KW-1185">Reference proteome</keyword>
<dbReference type="Pfam" id="PF13717">
    <property type="entry name" value="Zn_ribbon_4"/>
    <property type="match status" value="1"/>
</dbReference>
<gene>
    <name evidence="3" type="ORF">D3P06_03555</name>
</gene>
<organism evidence="3 4">
    <name type="scientific">Paracoccus aestuarii</name>
    <dbReference type="NCBI Taxonomy" id="453842"/>
    <lineage>
        <taxon>Bacteria</taxon>
        <taxon>Pseudomonadati</taxon>
        <taxon>Pseudomonadota</taxon>
        <taxon>Alphaproteobacteria</taxon>
        <taxon>Rhodobacterales</taxon>
        <taxon>Paracoccaceae</taxon>
        <taxon>Paracoccus</taxon>
    </lineage>
</organism>
<dbReference type="Proteomes" id="UP000285530">
    <property type="component" value="Unassembled WGS sequence"/>
</dbReference>
<feature type="non-terminal residue" evidence="3">
    <location>
        <position position="139"/>
    </location>
</feature>
<comment type="caution">
    <text evidence="3">The sequence shown here is derived from an EMBL/GenBank/DDBJ whole genome shotgun (WGS) entry which is preliminary data.</text>
</comment>
<dbReference type="NCBIfam" id="TIGR02098">
    <property type="entry name" value="MJ0042_CXXC"/>
    <property type="match status" value="1"/>
</dbReference>
<evidence type="ECO:0000256" key="1">
    <source>
        <dbReference type="SAM" id="MobiDB-lite"/>
    </source>
</evidence>
<feature type="region of interest" description="Disordered" evidence="1">
    <location>
        <begin position="92"/>
        <end position="115"/>
    </location>
</feature>